<evidence type="ECO:0000313" key="3">
    <source>
        <dbReference type="Proteomes" id="UP000199677"/>
    </source>
</evidence>
<feature type="chain" id="PRO_5011764684" description="DUF4402 domain-containing protein" evidence="1">
    <location>
        <begin position="33"/>
        <end position="184"/>
    </location>
</feature>
<keyword evidence="1" id="KW-0732">Signal</keyword>
<feature type="signal peptide" evidence="1">
    <location>
        <begin position="1"/>
        <end position="32"/>
    </location>
</feature>
<evidence type="ECO:0008006" key="4">
    <source>
        <dbReference type="Google" id="ProtNLM"/>
    </source>
</evidence>
<name>A0A1G9XM29_9GAMM</name>
<reference evidence="3" key="1">
    <citation type="submission" date="2016-10" db="EMBL/GenBank/DDBJ databases">
        <authorList>
            <person name="Varghese N."/>
            <person name="Submissions S."/>
        </authorList>
    </citation>
    <scope>NUCLEOTIDE SEQUENCE [LARGE SCALE GENOMIC DNA]</scope>
    <source>
        <strain evidence="3">CGMCC 1.6494</strain>
    </source>
</reference>
<protein>
    <recommendedName>
        <fullName evidence="4">DUF4402 domain-containing protein</fullName>
    </recommendedName>
</protein>
<evidence type="ECO:0000256" key="1">
    <source>
        <dbReference type="SAM" id="SignalP"/>
    </source>
</evidence>
<proteinExistence type="predicted"/>
<keyword evidence="3" id="KW-1185">Reference proteome</keyword>
<organism evidence="2 3">
    <name type="scientific">Vreelandella arcis</name>
    <dbReference type="NCBI Taxonomy" id="416873"/>
    <lineage>
        <taxon>Bacteria</taxon>
        <taxon>Pseudomonadati</taxon>
        <taxon>Pseudomonadota</taxon>
        <taxon>Gammaproteobacteria</taxon>
        <taxon>Oceanospirillales</taxon>
        <taxon>Halomonadaceae</taxon>
        <taxon>Vreelandella</taxon>
    </lineage>
</organism>
<dbReference type="InterPro" id="IPR025514">
    <property type="entry name" value="DUF4402"/>
</dbReference>
<dbReference type="AlphaFoldDB" id="A0A1G9XM29"/>
<dbReference type="Proteomes" id="UP000199677">
    <property type="component" value="Unassembled WGS sequence"/>
</dbReference>
<accession>A0A1G9XM29</accession>
<gene>
    <name evidence="2" type="ORF">SAMN04487951_101337</name>
</gene>
<dbReference type="OrthoDB" id="6167708at2"/>
<dbReference type="EMBL" id="FNII01000001">
    <property type="protein sequence ID" value="SDM97817.1"/>
    <property type="molecule type" value="Genomic_DNA"/>
</dbReference>
<evidence type="ECO:0000313" key="2">
    <source>
        <dbReference type="EMBL" id="SDM97817.1"/>
    </source>
</evidence>
<sequence>MKSSAFIRKNFRRTVLASVVAIGAFGASNSFAAATSTTATGTVIVPIAIAKSADLVFGKFAPGAGGSVTVSTSGARTGSGVILSSVGSSPTAAKFDVTGDGAATYSITWSGDTELSTGAGGVGETMALARISDLTGSNATSGEVTSGTLTAGAQSIYLGGVMTVGAAQVTGDYTGSVTATVEYN</sequence>
<dbReference type="STRING" id="416873.SAMN04487951_101337"/>
<dbReference type="Pfam" id="PF14352">
    <property type="entry name" value="DUF4402"/>
    <property type="match status" value="1"/>
</dbReference>